<accession>A0A6B0Y4M9</accession>
<dbReference type="AlphaFoldDB" id="A0A6B0Y4M9"/>
<organism evidence="1">
    <name type="scientific">Boseongicola sp. SB0664_bin_43</name>
    <dbReference type="NCBI Taxonomy" id="2604844"/>
    <lineage>
        <taxon>Bacteria</taxon>
        <taxon>Pseudomonadati</taxon>
        <taxon>Pseudomonadota</taxon>
        <taxon>Alphaproteobacteria</taxon>
        <taxon>Rhodobacterales</taxon>
        <taxon>Paracoccaceae</taxon>
        <taxon>Boseongicola</taxon>
    </lineage>
</organism>
<dbReference type="InterPro" id="IPR009389">
    <property type="entry name" value="DUF1045"/>
</dbReference>
<comment type="caution">
    <text evidence="1">The sequence shown here is derived from an EMBL/GenBank/DDBJ whole genome shotgun (WGS) entry which is preliminary data.</text>
</comment>
<dbReference type="PIRSF" id="PIRSF033328">
    <property type="entry name" value="Phest_Mll4975"/>
    <property type="match status" value="1"/>
</dbReference>
<evidence type="ECO:0000313" key="1">
    <source>
        <dbReference type="EMBL" id="MXY34947.1"/>
    </source>
</evidence>
<reference evidence="1" key="1">
    <citation type="submission" date="2019-09" db="EMBL/GenBank/DDBJ databases">
        <title>Characterisation of the sponge microbiome using genome-centric metagenomics.</title>
        <authorList>
            <person name="Engelberts J.P."/>
            <person name="Robbins S.J."/>
            <person name="De Goeij J.M."/>
            <person name="Aranda M."/>
            <person name="Bell S.C."/>
            <person name="Webster N.S."/>
        </authorList>
    </citation>
    <scope>NUCLEOTIDE SEQUENCE</scope>
    <source>
        <strain evidence="1">SB0664_bin_43</strain>
    </source>
</reference>
<dbReference type="Gene3D" id="3.90.1140.10">
    <property type="entry name" value="Cyclic phosphodiesterase"/>
    <property type="match status" value="1"/>
</dbReference>
<protein>
    <submittedName>
        <fullName evidence="1">DUF1045 domain-containing protein</fullName>
    </submittedName>
</protein>
<dbReference type="EMBL" id="VXRY01000529">
    <property type="protein sequence ID" value="MXY34947.1"/>
    <property type="molecule type" value="Genomic_DNA"/>
</dbReference>
<proteinExistence type="predicted"/>
<gene>
    <name evidence="1" type="ORF">F4Y60_12860</name>
</gene>
<name>A0A6B0Y4M9_9RHOB</name>
<sequence>MSEHSRFGVFYLPPKGPIAEFGARWLGWDIDLGRICDRPYVAGIEDITLAARKYGFHGTLMPPFRLAEGTTQEALEAAVEGIAKRHPPIRLTGLELAMIGGFLALTPVGDAPALQCLAHNLVAELDWLRATPTGAELARRRAARLTSSQEANLLRWGYPYVMDEFRFHMTLTGKLTGTRCLLAETAIRNRLPELPRPFDMAEIALVGERADGMFHTLNRYALIG</sequence>
<dbReference type="Pfam" id="PF06299">
    <property type="entry name" value="DUF1045"/>
    <property type="match status" value="1"/>
</dbReference>